<dbReference type="RefSeq" id="WP_024495331.1">
    <property type="nucleotide sequence ID" value="NZ_AWGA01000011.1"/>
</dbReference>
<comment type="similarity">
    <text evidence="1">Belongs to the protease inhibitor I11 (ecotin) family.</text>
</comment>
<dbReference type="Pfam" id="PF03974">
    <property type="entry name" value="Ecotin"/>
    <property type="match status" value="1"/>
</dbReference>
<accession>A0AB94IEU5</accession>
<dbReference type="AlphaFoldDB" id="A0AB94IEU5"/>
<proteinExistence type="inferred from homology"/>
<dbReference type="GO" id="GO:0004867">
    <property type="term" value="F:serine-type endopeptidase inhibitor activity"/>
    <property type="evidence" value="ECO:0007669"/>
    <property type="project" value="UniProtKB-KW"/>
</dbReference>
<protein>
    <submittedName>
        <fullName evidence="3">Serine protease inhibitor ecotin</fullName>
    </submittedName>
</protein>
<dbReference type="SUPFAM" id="SSF49772">
    <property type="entry name" value="Ecotin, trypsin inhibitor"/>
    <property type="match status" value="1"/>
</dbReference>
<gene>
    <name evidence="3" type="primary">eco</name>
    <name evidence="3" type="ORF">O970_01005</name>
</gene>
<evidence type="ECO:0000313" key="4">
    <source>
        <dbReference type="Proteomes" id="UP000506160"/>
    </source>
</evidence>
<name>A0AB94IEU5_9GAMM</name>
<feature type="signal peptide" evidence="2">
    <location>
        <begin position="1"/>
        <end position="20"/>
    </location>
</feature>
<dbReference type="Gene3D" id="2.60.40.550">
    <property type="entry name" value="Ecotin"/>
    <property type="match status" value="1"/>
</dbReference>
<dbReference type="Proteomes" id="UP000506160">
    <property type="component" value="Unassembled WGS sequence"/>
</dbReference>
<dbReference type="PANTHER" id="PTHR35890">
    <property type="match status" value="1"/>
</dbReference>
<keyword evidence="4" id="KW-1185">Reference proteome</keyword>
<evidence type="ECO:0000256" key="2">
    <source>
        <dbReference type="SAM" id="SignalP"/>
    </source>
</evidence>
<keyword evidence="3" id="KW-0646">Protease inhibitor</keyword>
<evidence type="ECO:0000313" key="3">
    <source>
        <dbReference type="EMBL" id="TEA28033.1"/>
    </source>
</evidence>
<dbReference type="PANTHER" id="PTHR35890:SF3">
    <property type="entry name" value="ECOTIN"/>
    <property type="match status" value="1"/>
</dbReference>
<dbReference type="PIRSF" id="PIRSF006865">
    <property type="entry name" value="Prot_inh_ecotin"/>
    <property type="match status" value="1"/>
</dbReference>
<dbReference type="EMBL" id="AWGA01000011">
    <property type="protein sequence ID" value="TEA28033.1"/>
    <property type="molecule type" value="Genomic_DNA"/>
</dbReference>
<dbReference type="InterPro" id="IPR036198">
    <property type="entry name" value="Ecotin_sf"/>
</dbReference>
<keyword evidence="3" id="KW-0722">Serine protease inhibitor</keyword>
<evidence type="ECO:0000256" key="1">
    <source>
        <dbReference type="ARBA" id="ARBA00010558"/>
    </source>
</evidence>
<comment type="caution">
    <text evidence="3">The sequence shown here is derived from an EMBL/GenBank/DDBJ whole genome shotgun (WGS) entry which is preliminary data.</text>
</comment>
<sequence>MKKILVVALSCCVLAACHHAPSTTPEVKEVNQIAPYPEAKPGFTRSVIYLPKLANEANSKIELVIGKELTTDCNARSLSGKIKQLTLDGWGYDYYVVESSNTTISTLMACPASTEKPKFVAINSDLGLINYNSRLPIVIYAPSDMQVKYRVWSTTNGELKAVNQ</sequence>
<keyword evidence="2" id="KW-0732">Signal</keyword>
<dbReference type="PROSITE" id="PS51257">
    <property type="entry name" value="PROKAR_LIPOPROTEIN"/>
    <property type="match status" value="1"/>
</dbReference>
<reference evidence="3 4" key="1">
    <citation type="journal article" date="2014" name="Appl. Environ. Microbiol.">
        <title>Genomic features of a bumble bee symbiont reflect its host environment.</title>
        <authorList>
            <person name="Martinson V.G."/>
            <person name="Magoc T."/>
            <person name="Koch H."/>
            <person name="Salzberg S.L."/>
            <person name="Moran N.A."/>
        </authorList>
    </citation>
    <scope>NUCLEOTIDE SEQUENCE [LARGE SCALE GENOMIC DNA]</scope>
    <source>
        <strain evidence="3 4">Bimp</strain>
    </source>
</reference>
<dbReference type="NCBIfam" id="NF002987">
    <property type="entry name" value="PRK03719.1"/>
    <property type="match status" value="1"/>
</dbReference>
<dbReference type="InterPro" id="IPR005658">
    <property type="entry name" value="Prot_inh_ecotin"/>
</dbReference>
<feature type="chain" id="PRO_5044502689" evidence="2">
    <location>
        <begin position="21"/>
        <end position="164"/>
    </location>
</feature>
<organism evidence="3 4">
    <name type="scientific">Candidatus Schmidhempelia bombi str. Bimp</name>
    <dbReference type="NCBI Taxonomy" id="1387197"/>
    <lineage>
        <taxon>Bacteria</taxon>
        <taxon>Pseudomonadati</taxon>
        <taxon>Pseudomonadota</taxon>
        <taxon>Gammaproteobacteria</taxon>
        <taxon>Orbales</taxon>
        <taxon>Orbaceae</taxon>
        <taxon>Candidatus Schmidhempelia</taxon>
    </lineage>
</organism>